<dbReference type="Proteomes" id="UP001153332">
    <property type="component" value="Unassembled WGS sequence"/>
</dbReference>
<keyword evidence="2" id="KW-1185">Reference proteome</keyword>
<protein>
    <submittedName>
        <fullName evidence="1">Uncharacterized protein</fullName>
    </submittedName>
</protein>
<name>A0ACC2JVG2_9PEZI</name>
<sequence length="463" mass="53741">MPLEILEDIVRYTLSSGISSKVSNIASVNTVWQSIVEETTFQELRLGVLDIATAMKTLRNRPARFNLVRRIVFTVILPRYTAVDCTLVESDSDRFRNDLIFTKSIKLLLVQLSEWPSTGRTLELQLTAFSPSDARYLNGNQWVRSSFGVVLGDLLHNRTYGSTLELYGEIKKPAPIVTKLTFRDDCERYIAVSGVHRLFQAFTGLRDIDIRLWDFYKHSPDFTRRSTRRQMAKALGDMPNSVRSMRFHIKYYPPADQTFQGQRLCEGNDESDPLTVAYRNTSQKMTIVDIHGMLGTPELFWPKQVNAASPAPFWPNLKCIELYYHILDPAGEWLFEPDEHEPRRQQADLPFHDLPARYTPQEDARPMQNRFTADQKKMDEFYLAVGKAINNMPKLEHMHLQALTYWNGRLAPLHVLMFHSDGRFARAIWAGDPAFVPSNHVLKAWRRMAYERCLFLTFEWRNR</sequence>
<evidence type="ECO:0000313" key="2">
    <source>
        <dbReference type="Proteomes" id="UP001153332"/>
    </source>
</evidence>
<reference evidence="1" key="1">
    <citation type="submission" date="2022-12" db="EMBL/GenBank/DDBJ databases">
        <title>Genome Sequence of Lasiodiplodia mahajangana.</title>
        <authorList>
            <person name="Buettner E."/>
        </authorList>
    </citation>
    <scope>NUCLEOTIDE SEQUENCE</scope>
    <source>
        <strain evidence="1">VT137</strain>
    </source>
</reference>
<dbReference type="EMBL" id="JAPUUL010000279">
    <property type="protein sequence ID" value="KAJ8131508.1"/>
    <property type="molecule type" value="Genomic_DNA"/>
</dbReference>
<organism evidence="1 2">
    <name type="scientific">Lasiodiplodia mahajangana</name>
    <dbReference type="NCBI Taxonomy" id="1108764"/>
    <lineage>
        <taxon>Eukaryota</taxon>
        <taxon>Fungi</taxon>
        <taxon>Dikarya</taxon>
        <taxon>Ascomycota</taxon>
        <taxon>Pezizomycotina</taxon>
        <taxon>Dothideomycetes</taxon>
        <taxon>Dothideomycetes incertae sedis</taxon>
        <taxon>Botryosphaeriales</taxon>
        <taxon>Botryosphaeriaceae</taxon>
        <taxon>Lasiodiplodia</taxon>
    </lineage>
</organism>
<gene>
    <name evidence="1" type="ORF">O1611_g2122</name>
</gene>
<evidence type="ECO:0000313" key="1">
    <source>
        <dbReference type="EMBL" id="KAJ8131508.1"/>
    </source>
</evidence>
<accession>A0ACC2JVG2</accession>
<comment type="caution">
    <text evidence="1">The sequence shown here is derived from an EMBL/GenBank/DDBJ whole genome shotgun (WGS) entry which is preliminary data.</text>
</comment>
<proteinExistence type="predicted"/>